<dbReference type="InterPro" id="IPR000719">
    <property type="entry name" value="Prot_kinase_dom"/>
</dbReference>
<sequence length="906" mass="101493">MATDLSADRWAQVNEILRQAIELPPAARREFVQTACGGYPSLCREVLELLTAYEADEASWNFGSSPLVDHALRALAARQTTSVLEDKVGPYRILHELGTGGMGTVYLAVRDDLDFEQRVAIKIGHQYAFNRDFLQRRLRTERAILARLEHPNIARLLDGGTTRNGLPFFVMEYVPGVPITAYCQQRQLTTRQRLEMFQSVCQAVHYAHQNLVIHRDLKPGNILVTEDGIPKLIDFGIAKLLDEQTSTAEAHTVTRQRAMTVPYASPEQVRGEAVTTATDVYALGVLLYELLTGCLPFHVEKVSEGKPSLEYLIQQVEPPPPSVAVRQPEKMLKPSGSPAEVRPASSRELAGDLDAIVMRAMHKDPPARYASAEQLAADIEHYLQGWPVLARGASARYRLRKFLHRHRVTAGLTLVFITALAVTTVISLRQAHLSALAEEQAKRQFQETWSLARSNIFELHDAIERLPGSTSAREVLVQQTLIYLDRLGQQASSDPKFQRELGRAYIRVGEVQGRPYAANLGDVPGALKSYETGRQWLEKACQLQGNDFECLRDLSISYERLGELVLYRNRDFTAARFHLDRAATLRERLTRLHPEHPEVRYLTATLAIANGDWYHMQGNAIDALKHFARAYRLLEPVATGPAATLACERKLAGVLQRKVYCLLNLGTFLRHSGLPAEAQRVYQRAWGLHQRALALRQKLLASQPTSVELRRSVLDSLVDEAEINGRLRQFAVSRRQFETVFRQFEALASEDPTNRELLLDIVSLLSRFANMEEDAGHPAEALAQWQRIEAYRQKLQEVGSVATEAQGLQAEVPLNLARLAVQCDALAVGWQAVQRLEAIIPNLPDDLQRVRYWRTLVEAYRRLGNPGASLAAKARLAQWLAQSGTEGASPAVLGTAADLYSIRRWG</sequence>
<feature type="binding site" evidence="5">
    <location>
        <position position="122"/>
    </location>
    <ligand>
        <name>ATP</name>
        <dbReference type="ChEBI" id="CHEBI:30616"/>
    </ligand>
</feature>
<dbReference type="PROSITE" id="PS00107">
    <property type="entry name" value="PROTEIN_KINASE_ATP"/>
    <property type="match status" value="1"/>
</dbReference>
<evidence type="ECO:0000256" key="2">
    <source>
        <dbReference type="ARBA" id="ARBA00022741"/>
    </source>
</evidence>
<organism evidence="7 8">
    <name type="scientific">Chloracidobacterium thermophilum (strain B)</name>
    <dbReference type="NCBI Taxonomy" id="981222"/>
    <lineage>
        <taxon>Bacteria</taxon>
        <taxon>Pseudomonadati</taxon>
        <taxon>Acidobacteriota</taxon>
        <taxon>Terriglobia</taxon>
        <taxon>Terriglobales</taxon>
        <taxon>Acidobacteriaceae</taxon>
        <taxon>Chloracidobacterium</taxon>
    </lineage>
</organism>
<dbReference type="HOGENOM" id="CLU_007799_0_0_0"/>
<dbReference type="Proteomes" id="UP000006791">
    <property type="component" value="Chromosome 2"/>
</dbReference>
<dbReference type="RefSeq" id="WP_014101487.1">
    <property type="nucleotide sequence ID" value="NC_016025.1"/>
</dbReference>
<dbReference type="PANTHER" id="PTHR43289:SF34">
    <property type="entry name" value="SERINE_THREONINE-PROTEIN KINASE YBDM-RELATED"/>
    <property type="match status" value="1"/>
</dbReference>
<dbReference type="GO" id="GO:0004674">
    <property type="term" value="F:protein serine/threonine kinase activity"/>
    <property type="evidence" value="ECO:0007669"/>
    <property type="project" value="UniProtKB-KW"/>
</dbReference>
<evidence type="ECO:0000256" key="1">
    <source>
        <dbReference type="ARBA" id="ARBA00022679"/>
    </source>
</evidence>
<name>G2LL73_CHLTF</name>
<proteinExistence type="predicted"/>
<evidence type="ECO:0000256" key="4">
    <source>
        <dbReference type="ARBA" id="ARBA00022840"/>
    </source>
</evidence>
<evidence type="ECO:0000313" key="8">
    <source>
        <dbReference type="Proteomes" id="UP000006791"/>
    </source>
</evidence>
<dbReference type="Pfam" id="PF00069">
    <property type="entry name" value="Pkinase"/>
    <property type="match status" value="1"/>
</dbReference>
<dbReference type="InterPro" id="IPR011009">
    <property type="entry name" value="Kinase-like_dom_sf"/>
</dbReference>
<gene>
    <name evidence="7" type="ordered locus">Cabther_B0752</name>
</gene>
<dbReference type="CDD" id="cd14014">
    <property type="entry name" value="STKc_PknB_like"/>
    <property type="match status" value="1"/>
</dbReference>
<dbReference type="InterPro" id="IPR008271">
    <property type="entry name" value="Ser/Thr_kinase_AS"/>
</dbReference>
<keyword evidence="8" id="KW-1185">Reference proteome</keyword>
<dbReference type="GO" id="GO:0005524">
    <property type="term" value="F:ATP binding"/>
    <property type="evidence" value="ECO:0007669"/>
    <property type="project" value="UniProtKB-UniRule"/>
</dbReference>
<evidence type="ECO:0000259" key="6">
    <source>
        <dbReference type="PROSITE" id="PS50011"/>
    </source>
</evidence>
<dbReference type="PANTHER" id="PTHR43289">
    <property type="entry name" value="MITOGEN-ACTIVATED PROTEIN KINASE KINASE KINASE 20-RELATED"/>
    <property type="match status" value="1"/>
</dbReference>
<dbReference type="InterPro" id="IPR011990">
    <property type="entry name" value="TPR-like_helical_dom_sf"/>
</dbReference>
<keyword evidence="3 7" id="KW-0418">Kinase</keyword>
<keyword evidence="1 7" id="KW-0808">Transferase</keyword>
<dbReference type="KEGG" id="ctm:Cabther_B0752"/>
<dbReference type="Gene3D" id="1.10.510.10">
    <property type="entry name" value="Transferase(Phosphotransferase) domain 1"/>
    <property type="match status" value="1"/>
</dbReference>
<dbReference type="Gene3D" id="3.30.200.20">
    <property type="entry name" value="Phosphorylase Kinase, domain 1"/>
    <property type="match status" value="1"/>
</dbReference>
<dbReference type="EMBL" id="CP002515">
    <property type="protein sequence ID" value="AEP13749.1"/>
    <property type="molecule type" value="Genomic_DNA"/>
</dbReference>
<evidence type="ECO:0000313" key="7">
    <source>
        <dbReference type="EMBL" id="AEP13749.1"/>
    </source>
</evidence>
<dbReference type="PROSITE" id="PS50011">
    <property type="entry name" value="PROTEIN_KINASE_DOM"/>
    <property type="match status" value="1"/>
</dbReference>
<dbReference type="EC" id="2.7.11.1" evidence="7"/>
<dbReference type="SUPFAM" id="SSF56112">
    <property type="entry name" value="Protein kinase-like (PK-like)"/>
    <property type="match status" value="1"/>
</dbReference>
<dbReference type="AlphaFoldDB" id="G2LL73"/>
<dbReference type="SUPFAM" id="SSF48452">
    <property type="entry name" value="TPR-like"/>
    <property type="match status" value="1"/>
</dbReference>
<keyword evidence="2 5" id="KW-0547">Nucleotide-binding</keyword>
<dbReference type="Gene3D" id="1.25.40.10">
    <property type="entry name" value="Tetratricopeptide repeat domain"/>
    <property type="match status" value="1"/>
</dbReference>
<evidence type="ECO:0000256" key="3">
    <source>
        <dbReference type="ARBA" id="ARBA00022777"/>
    </source>
</evidence>
<dbReference type="STRING" id="981222.Cabther_B0752"/>
<evidence type="ECO:0000256" key="5">
    <source>
        <dbReference type="PROSITE-ProRule" id="PRU10141"/>
    </source>
</evidence>
<dbReference type="InterPro" id="IPR017441">
    <property type="entry name" value="Protein_kinase_ATP_BS"/>
</dbReference>
<keyword evidence="4 5" id="KW-0067">ATP-binding</keyword>
<accession>G2LL73</accession>
<protein>
    <submittedName>
        <fullName evidence="7">Serine/threonine protein kinase</fullName>
        <ecNumber evidence="7">2.7.11.1</ecNumber>
    </submittedName>
</protein>
<keyword evidence="7" id="KW-0723">Serine/threonine-protein kinase</keyword>
<dbReference type="OrthoDB" id="9801841at2"/>
<dbReference type="SMART" id="SM00220">
    <property type="entry name" value="S_TKc"/>
    <property type="match status" value="1"/>
</dbReference>
<reference evidence="7 8" key="1">
    <citation type="journal article" date="2012" name="Environ. Microbiol.">
        <title>Complete genome of Candidatus Chloracidobacterium thermophilum, a chlorophyll-based photoheterotroph belonging to the phylum Acidobacteria.</title>
        <authorList>
            <person name="Garcia Costas A.M."/>
            <person name="Liu Z."/>
            <person name="Tomsho L.P."/>
            <person name="Schuster S.C."/>
            <person name="Ward D.M."/>
            <person name="Bryant D.A."/>
        </authorList>
    </citation>
    <scope>NUCLEOTIDE SEQUENCE [LARGE SCALE GENOMIC DNA]</scope>
    <source>
        <strain evidence="7 8">B</strain>
    </source>
</reference>
<dbReference type="PROSITE" id="PS00108">
    <property type="entry name" value="PROTEIN_KINASE_ST"/>
    <property type="match status" value="1"/>
</dbReference>
<feature type="domain" description="Protein kinase" evidence="6">
    <location>
        <begin position="91"/>
        <end position="383"/>
    </location>
</feature>